<reference evidence="1 2" key="1">
    <citation type="submission" date="2019-01" db="EMBL/GenBank/DDBJ databases">
        <title>A draft genome assembly of the solar-powered sea slug Elysia chlorotica.</title>
        <authorList>
            <person name="Cai H."/>
            <person name="Li Q."/>
            <person name="Fang X."/>
            <person name="Li J."/>
            <person name="Curtis N.E."/>
            <person name="Altenburger A."/>
            <person name="Shibata T."/>
            <person name="Feng M."/>
            <person name="Maeda T."/>
            <person name="Schwartz J.A."/>
            <person name="Shigenobu S."/>
            <person name="Lundholm N."/>
            <person name="Nishiyama T."/>
            <person name="Yang H."/>
            <person name="Hasebe M."/>
            <person name="Li S."/>
            <person name="Pierce S.K."/>
            <person name="Wang J."/>
        </authorList>
    </citation>
    <scope>NUCLEOTIDE SEQUENCE [LARGE SCALE GENOMIC DNA]</scope>
    <source>
        <strain evidence="1">EC2010</strain>
        <tissue evidence="1">Whole organism of an adult</tissue>
    </source>
</reference>
<dbReference type="EMBL" id="RQTK01000074">
    <property type="protein sequence ID" value="RUS88746.1"/>
    <property type="molecule type" value="Genomic_DNA"/>
</dbReference>
<keyword evidence="2" id="KW-1185">Reference proteome</keyword>
<dbReference type="Proteomes" id="UP000271974">
    <property type="component" value="Unassembled WGS sequence"/>
</dbReference>
<sequence length="208" mass="22436">MPAAATAAAAGAVIQAFTPHVTSKLLAKEGSVGSQGGAWGFLEAPMWKRCHRAEIRIADIQFARPERHLLSPCRCELICWNAWLAPLSDGGRRWVTGGLAITKGICTSGQSQLCATLTEPMSIMVSPPCLVCGSTYNCQTSVLGPVHNIAYIVLMLDVKTNSTQPNERSENPLPKGREYVISYHRMNRKACTVGSARDDQGLQGGRLL</sequence>
<organism evidence="1 2">
    <name type="scientific">Elysia chlorotica</name>
    <name type="common">Eastern emerald elysia</name>
    <name type="synonym">Sea slug</name>
    <dbReference type="NCBI Taxonomy" id="188477"/>
    <lineage>
        <taxon>Eukaryota</taxon>
        <taxon>Metazoa</taxon>
        <taxon>Spiralia</taxon>
        <taxon>Lophotrochozoa</taxon>
        <taxon>Mollusca</taxon>
        <taxon>Gastropoda</taxon>
        <taxon>Heterobranchia</taxon>
        <taxon>Euthyneura</taxon>
        <taxon>Panpulmonata</taxon>
        <taxon>Sacoglossa</taxon>
        <taxon>Placobranchoidea</taxon>
        <taxon>Plakobranchidae</taxon>
        <taxon>Elysia</taxon>
    </lineage>
</organism>
<proteinExistence type="predicted"/>
<evidence type="ECO:0000313" key="2">
    <source>
        <dbReference type="Proteomes" id="UP000271974"/>
    </source>
</evidence>
<dbReference type="AlphaFoldDB" id="A0A3S0ZXX7"/>
<evidence type="ECO:0000313" key="1">
    <source>
        <dbReference type="EMBL" id="RUS88746.1"/>
    </source>
</evidence>
<gene>
    <name evidence="1" type="ORF">EGW08_003463</name>
</gene>
<comment type="caution">
    <text evidence="1">The sequence shown here is derived from an EMBL/GenBank/DDBJ whole genome shotgun (WGS) entry which is preliminary data.</text>
</comment>
<protein>
    <submittedName>
        <fullName evidence="1">Uncharacterized protein</fullName>
    </submittedName>
</protein>
<accession>A0A3S0ZXX7</accession>
<name>A0A3S0ZXX7_ELYCH</name>